<keyword evidence="1" id="KW-0812">Transmembrane</keyword>
<keyword evidence="1" id="KW-1133">Transmembrane helix</keyword>
<protein>
    <submittedName>
        <fullName evidence="2">Uncharacterized protein</fullName>
    </submittedName>
</protein>
<keyword evidence="1" id="KW-0472">Membrane</keyword>
<proteinExistence type="predicted"/>
<dbReference type="Proteomes" id="UP001163255">
    <property type="component" value="Chromosome"/>
</dbReference>
<gene>
    <name evidence="2" type="ORF">NX720_04720</name>
</gene>
<evidence type="ECO:0000313" key="3">
    <source>
        <dbReference type="Proteomes" id="UP001163255"/>
    </source>
</evidence>
<name>A0ABY6GWT6_9GAMM</name>
<evidence type="ECO:0000256" key="1">
    <source>
        <dbReference type="SAM" id="Phobius"/>
    </source>
</evidence>
<dbReference type="EMBL" id="CP103300">
    <property type="protein sequence ID" value="UYM17230.1"/>
    <property type="molecule type" value="Genomic_DNA"/>
</dbReference>
<evidence type="ECO:0000313" key="2">
    <source>
        <dbReference type="EMBL" id="UYM17230.1"/>
    </source>
</evidence>
<dbReference type="RefSeq" id="WP_262599737.1">
    <property type="nucleotide sequence ID" value="NZ_CP103300.1"/>
</dbReference>
<organism evidence="2 3">
    <name type="scientific">Endozoicomonas euniceicola</name>
    <dbReference type="NCBI Taxonomy" id="1234143"/>
    <lineage>
        <taxon>Bacteria</taxon>
        <taxon>Pseudomonadati</taxon>
        <taxon>Pseudomonadota</taxon>
        <taxon>Gammaproteobacteria</taxon>
        <taxon>Oceanospirillales</taxon>
        <taxon>Endozoicomonadaceae</taxon>
        <taxon>Endozoicomonas</taxon>
    </lineage>
</organism>
<sequence>MLATRFLKAGKGVATLPPVIGTAVVWWLGIGLYVGFWVELFQADDFIFQNLYPILEPGNQFLMLDYVFKQAGGKVFRRKSNHGFEV</sequence>
<keyword evidence="3" id="KW-1185">Reference proteome</keyword>
<accession>A0ABY6GWT6</accession>
<reference evidence="2" key="1">
    <citation type="submission" date="2022-10" db="EMBL/GenBank/DDBJ databases">
        <title>Completed Genome Sequence of two octocoral isolated bacterium, Endozoicomonas euniceicola EF212T and Endozoicomonas gorgoniicola PS125T.</title>
        <authorList>
            <person name="Chiou Y.-J."/>
            <person name="Chen Y.-H."/>
        </authorList>
    </citation>
    <scope>NUCLEOTIDE SEQUENCE</scope>
    <source>
        <strain evidence="2">EF212</strain>
    </source>
</reference>
<feature type="transmembrane region" description="Helical" evidence="1">
    <location>
        <begin position="12"/>
        <end position="36"/>
    </location>
</feature>